<feature type="compositionally biased region" description="Polar residues" evidence="1">
    <location>
        <begin position="565"/>
        <end position="585"/>
    </location>
</feature>
<feature type="compositionally biased region" description="Basic and acidic residues" evidence="1">
    <location>
        <begin position="551"/>
        <end position="561"/>
    </location>
</feature>
<evidence type="ECO:0008006" key="4">
    <source>
        <dbReference type="Google" id="ProtNLM"/>
    </source>
</evidence>
<reference evidence="2" key="1">
    <citation type="submission" date="2022-07" db="EMBL/GenBank/DDBJ databases">
        <title>Phylogenomic reconstructions and comparative analyses of Kickxellomycotina fungi.</title>
        <authorList>
            <person name="Reynolds N.K."/>
            <person name="Stajich J.E."/>
            <person name="Barry K."/>
            <person name="Grigoriev I.V."/>
            <person name="Crous P."/>
            <person name="Smith M.E."/>
        </authorList>
    </citation>
    <scope>NUCLEOTIDE SEQUENCE</scope>
    <source>
        <strain evidence="2">NRRL 1566</strain>
    </source>
</reference>
<proteinExistence type="predicted"/>
<dbReference type="OrthoDB" id="1938156at2759"/>
<dbReference type="InterPro" id="IPR026705">
    <property type="entry name" value="Hid-1/Ecm30"/>
</dbReference>
<accession>A0A9W8I9G5</accession>
<gene>
    <name evidence="2" type="ORF">IWW36_002521</name>
</gene>
<sequence>MPDSPHDVFSLVTPADIRRIRDNAEENFIKLLDKVFDRLLVLKGTRDLAKNPANTKQLLNCIRVLTRLVPFVYETRSDHSSIEDIVLWTQRPRPGSGADYMLGKQLVAAVIDLLFTSGFTVPQATVGEDAVVRYTIWENGVGQTSSLGSSKENISNRVEVLRFLLVLCSKTMYIPPAYSVAIPNRALHTISYNTNKKMVLCLLCSLINTSLKYRTQGWAIPYRNSTTLDPADELSLHAMQVLFIMLDYQTPPSKSGKSVVPQEDSAEETNNSTPSLVLITGTDTGAQNLFRVFVAKLHRQQEFDYLISNIMRLLEEAMRSNLSILASVTKQPTRHVMPQEAIILLWLLLENNTLFKEYVVDHNRALKLFSVLLYFMLNGYTDPAQSGMVRTISHILHYLSEDGQFATRLMQPFDQSILPSTMRIVDASLTHADFMINTAFTLLSSSKPYLTPVYSNLLLLVRNVSPYLTQISQLTADKLISLFDIISSPAFIISEPYHVKWLIYLIEVFDYVVHYRAVDNPRLMYSMVKARSCFTRLRAFDLDKAKSELAELREKKSKSEATRTIGGSVSQNSNATESEGVTPSLSALKLEHGTRDGAASPALSDKARGKKPDPGLSPTPEGRESMQAVTSKQSASAGSGFQPSPEWVFSWLPDLPLDPIISVLDALAVHIDQITEQVERDAQGSAGHLNSSSGETAGASNFLSEQADSKQSVENVDDNATNVTMASKPSVDAMPKIIHWLSTDDMAKVLPDLEESMPEIRPRLQGMSPALIVWFRSLLWSLIYASGMKPFGIWKNTKVRLFVVKK</sequence>
<dbReference type="EMBL" id="JANBUW010000069">
    <property type="protein sequence ID" value="KAJ2849588.1"/>
    <property type="molecule type" value="Genomic_DNA"/>
</dbReference>
<feature type="compositionally biased region" description="Polar residues" evidence="1">
    <location>
        <begin position="688"/>
        <end position="717"/>
    </location>
</feature>
<feature type="region of interest" description="Disordered" evidence="1">
    <location>
        <begin position="551"/>
        <end position="642"/>
    </location>
</feature>
<dbReference type="GO" id="GO:0016020">
    <property type="term" value="C:membrane"/>
    <property type="evidence" value="ECO:0007669"/>
    <property type="project" value="TreeGrafter"/>
</dbReference>
<dbReference type="PANTHER" id="PTHR21575:SF12">
    <property type="entry name" value="PROTEIN HID1"/>
    <property type="match status" value="1"/>
</dbReference>
<protein>
    <recommendedName>
        <fullName evidence="4">Protein HID1</fullName>
    </recommendedName>
</protein>
<dbReference type="GO" id="GO:0005797">
    <property type="term" value="C:Golgi medial cisterna"/>
    <property type="evidence" value="ECO:0007669"/>
    <property type="project" value="TreeGrafter"/>
</dbReference>
<feature type="compositionally biased region" description="Polar residues" evidence="1">
    <location>
        <begin position="627"/>
        <end position="642"/>
    </location>
</feature>
<name>A0A9W8I9G5_9FUNG</name>
<organism evidence="2 3">
    <name type="scientific">Coemansia brasiliensis</name>
    <dbReference type="NCBI Taxonomy" id="2650707"/>
    <lineage>
        <taxon>Eukaryota</taxon>
        <taxon>Fungi</taxon>
        <taxon>Fungi incertae sedis</taxon>
        <taxon>Zoopagomycota</taxon>
        <taxon>Kickxellomycotina</taxon>
        <taxon>Kickxellomycetes</taxon>
        <taxon>Kickxellales</taxon>
        <taxon>Kickxellaceae</taxon>
        <taxon>Coemansia</taxon>
    </lineage>
</organism>
<dbReference type="AlphaFoldDB" id="A0A9W8I9G5"/>
<dbReference type="GO" id="GO:0000138">
    <property type="term" value="C:Golgi trans cisterna"/>
    <property type="evidence" value="ECO:0007669"/>
    <property type="project" value="TreeGrafter"/>
</dbReference>
<evidence type="ECO:0000313" key="2">
    <source>
        <dbReference type="EMBL" id="KAJ2849588.1"/>
    </source>
</evidence>
<keyword evidence="3" id="KW-1185">Reference proteome</keyword>
<dbReference type="PANTHER" id="PTHR21575">
    <property type="entry name" value="PROTEIN HID1"/>
    <property type="match status" value="1"/>
</dbReference>
<evidence type="ECO:0000313" key="3">
    <source>
        <dbReference type="Proteomes" id="UP001139887"/>
    </source>
</evidence>
<dbReference type="Pfam" id="PF12722">
    <property type="entry name" value="Hid1"/>
    <property type="match status" value="1"/>
</dbReference>
<feature type="region of interest" description="Disordered" evidence="1">
    <location>
        <begin position="679"/>
        <end position="717"/>
    </location>
</feature>
<dbReference type="Proteomes" id="UP001139887">
    <property type="component" value="Unassembled WGS sequence"/>
</dbReference>
<evidence type="ECO:0000256" key="1">
    <source>
        <dbReference type="SAM" id="MobiDB-lite"/>
    </source>
</evidence>
<comment type="caution">
    <text evidence="2">The sequence shown here is derived from an EMBL/GenBank/DDBJ whole genome shotgun (WGS) entry which is preliminary data.</text>
</comment>